<dbReference type="KEGG" id="shl:Shal_0890"/>
<dbReference type="STRING" id="458817.Shal_0890"/>
<sequence length="88" mass="10484">MVRKSSEPFDAFAVRDEVQRLHEWREALRYQQQIQILQSLPFGCVPFAVPYRYFSCHGLFYRPYGFHNKELFIQIDPPVKKAPKVPLN</sequence>
<evidence type="ECO:0000313" key="1">
    <source>
        <dbReference type="EMBL" id="ABZ75465.1"/>
    </source>
</evidence>
<gene>
    <name evidence="1" type="ordered locus">Shal_0890</name>
</gene>
<dbReference type="eggNOG" id="ENOG502ZI8Y">
    <property type="taxonomic scope" value="Bacteria"/>
</dbReference>
<dbReference type="HOGENOM" id="CLU_157281_0_0_6"/>
<dbReference type="EMBL" id="CP000931">
    <property type="protein sequence ID" value="ABZ75465.1"/>
    <property type="molecule type" value="Genomic_DNA"/>
</dbReference>
<dbReference type="Proteomes" id="UP000001317">
    <property type="component" value="Chromosome"/>
</dbReference>
<name>B0TUG5_SHEHH</name>
<accession>B0TUG5</accession>
<keyword evidence="2" id="KW-1185">Reference proteome</keyword>
<reference evidence="1" key="1">
    <citation type="submission" date="2008-01" db="EMBL/GenBank/DDBJ databases">
        <title>Complete sequence of Shewanella halifaxensis HAW-EB4.</title>
        <authorList>
            <consortium name="US DOE Joint Genome Institute"/>
            <person name="Copeland A."/>
            <person name="Lucas S."/>
            <person name="Lapidus A."/>
            <person name="Glavina del Rio T."/>
            <person name="Dalin E."/>
            <person name="Tice H."/>
            <person name="Bruce D."/>
            <person name="Goodwin L."/>
            <person name="Pitluck S."/>
            <person name="Sims D."/>
            <person name="Brettin T."/>
            <person name="Detter J.C."/>
            <person name="Han C."/>
            <person name="Kuske C.R."/>
            <person name="Schmutz J."/>
            <person name="Larimer F."/>
            <person name="Land M."/>
            <person name="Hauser L."/>
            <person name="Kyrpides N."/>
            <person name="Kim E."/>
            <person name="Zhao J.-S."/>
            <person name="Richardson P."/>
        </authorList>
    </citation>
    <scope>NUCLEOTIDE SEQUENCE [LARGE SCALE GENOMIC DNA]</scope>
    <source>
        <strain evidence="1">HAW-EB4</strain>
    </source>
</reference>
<evidence type="ECO:0000313" key="2">
    <source>
        <dbReference type="Proteomes" id="UP000001317"/>
    </source>
</evidence>
<proteinExistence type="predicted"/>
<organism evidence="1 2">
    <name type="scientific">Shewanella halifaxensis (strain HAW-EB4)</name>
    <dbReference type="NCBI Taxonomy" id="458817"/>
    <lineage>
        <taxon>Bacteria</taxon>
        <taxon>Pseudomonadati</taxon>
        <taxon>Pseudomonadota</taxon>
        <taxon>Gammaproteobacteria</taxon>
        <taxon>Alteromonadales</taxon>
        <taxon>Shewanellaceae</taxon>
        <taxon>Shewanella</taxon>
    </lineage>
</organism>
<dbReference type="AlphaFoldDB" id="B0TUG5"/>
<protein>
    <submittedName>
        <fullName evidence="1">Uncharacterized protein</fullName>
    </submittedName>
</protein>